<dbReference type="EMBL" id="SOZD01000018">
    <property type="protein sequence ID" value="TFF17585.1"/>
    <property type="molecule type" value="Genomic_DNA"/>
</dbReference>
<evidence type="ECO:0000256" key="1">
    <source>
        <dbReference type="SAM" id="SignalP"/>
    </source>
</evidence>
<gene>
    <name evidence="2" type="ORF">E3C22_24010</name>
</gene>
<reference evidence="2 3" key="1">
    <citation type="submission" date="2019-03" db="EMBL/GenBank/DDBJ databases">
        <title>Jiella endophytica sp. nov., a novel endophytic bacterium isolated from root of Ficus microcarpa Linn. f.</title>
        <authorList>
            <person name="Tuo L."/>
        </authorList>
    </citation>
    <scope>NUCLEOTIDE SEQUENCE [LARGE SCALE GENOMIC DNA]</scope>
    <source>
        <strain evidence="2 3">CBS5Q-3</strain>
    </source>
</reference>
<dbReference type="Pfam" id="PF08905">
    <property type="entry name" value="DUF1850"/>
    <property type="match status" value="1"/>
</dbReference>
<protein>
    <submittedName>
        <fullName evidence="2">DUF1850 domain-containing protein</fullName>
    </submittedName>
</protein>
<dbReference type="OrthoDB" id="5298197at2"/>
<dbReference type="Proteomes" id="UP000298179">
    <property type="component" value="Unassembled WGS sequence"/>
</dbReference>
<keyword evidence="3" id="KW-1185">Reference proteome</keyword>
<dbReference type="InterPro" id="IPR015001">
    <property type="entry name" value="DUF1850"/>
</dbReference>
<keyword evidence="1" id="KW-0732">Signal</keyword>
<organism evidence="2 3">
    <name type="scientific">Jiella endophytica</name>
    <dbReference type="NCBI Taxonomy" id="2558362"/>
    <lineage>
        <taxon>Bacteria</taxon>
        <taxon>Pseudomonadati</taxon>
        <taxon>Pseudomonadota</taxon>
        <taxon>Alphaproteobacteria</taxon>
        <taxon>Hyphomicrobiales</taxon>
        <taxon>Aurantimonadaceae</taxon>
        <taxon>Jiella</taxon>
    </lineage>
</organism>
<feature type="chain" id="PRO_5021410194" evidence="1">
    <location>
        <begin position="22"/>
        <end position="134"/>
    </location>
</feature>
<accession>A0A4Y8R8L9</accession>
<dbReference type="AlphaFoldDB" id="A0A4Y8R8L9"/>
<sequence>MICIAAAGKTMAIAASAFTLAWTHSVEKTRWEEHWIAGPQGLTVTEGRIEGSGAGMEPPDNARLEDGAYVYSLQRPPIPELVLAASGGTVSGWHFCAEGTGCIDLGEAAGEPIRIRWCKAPASDGDPPAPAARP</sequence>
<evidence type="ECO:0000313" key="3">
    <source>
        <dbReference type="Proteomes" id="UP000298179"/>
    </source>
</evidence>
<name>A0A4Y8R8L9_9HYPH</name>
<dbReference type="RefSeq" id="WP_134764427.1">
    <property type="nucleotide sequence ID" value="NZ_SOZD01000018.1"/>
</dbReference>
<proteinExistence type="predicted"/>
<comment type="caution">
    <text evidence="2">The sequence shown here is derived from an EMBL/GenBank/DDBJ whole genome shotgun (WGS) entry which is preliminary data.</text>
</comment>
<feature type="signal peptide" evidence="1">
    <location>
        <begin position="1"/>
        <end position="21"/>
    </location>
</feature>
<evidence type="ECO:0000313" key="2">
    <source>
        <dbReference type="EMBL" id="TFF17585.1"/>
    </source>
</evidence>